<evidence type="ECO:0000313" key="4">
    <source>
        <dbReference type="EMBL" id="SDH72285.1"/>
    </source>
</evidence>
<proteinExistence type="predicted"/>
<dbReference type="STRING" id="399736.SAMN04489720_2155"/>
<keyword evidence="5" id="KW-1185">Reference proteome</keyword>
<dbReference type="SUPFAM" id="SSF50974">
    <property type="entry name" value="Nitrous oxide reductase, N-terminal domain"/>
    <property type="match status" value="1"/>
</dbReference>
<comment type="cofactor">
    <cofactor evidence="1">
        <name>Cu cation</name>
        <dbReference type="ChEBI" id="CHEBI:23378"/>
    </cofactor>
</comment>
<reference evidence="5" key="1">
    <citation type="submission" date="2016-10" db="EMBL/GenBank/DDBJ databases">
        <authorList>
            <person name="Varghese N."/>
            <person name="Submissions S."/>
        </authorList>
    </citation>
    <scope>NUCLEOTIDE SEQUENCE [LARGE SCALE GENOMIC DNA]</scope>
    <source>
        <strain evidence="5">DSM 22002</strain>
    </source>
</reference>
<dbReference type="InterPro" id="IPR015943">
    <property type="entry name" value="WD40/YVTN_repeat-like_dom_sf"/>
</dbReference>
<dbReference type="InterPro" id="IPR051200">
    <property type="entry name" value="Host-pathogen_enzymatic-act"/>
</dbReference>
<feature type="region of interest" description="Disordered" evidence="2">
    <location>
        <begin position="30"/>
        <end position="50"/>
    </location>
</feature>
<accession>A0A1G8EQY0</accession>
<organism evidence="4 5">
    <name type="scientific">Agrococcus jejuensis</name>
    <dbReference type="NCBI Taxonomy" id="399736"/>
    <lineage>
        <taxon>Bacteria</taxon>
        <taxon>Bacillati</taxon>
        <taxon>Actinomycetota</taxon>
        <taxon>Actinomycetes</taxon>
        <taxon>Micrococcales</taxon>
        <taxon>Microbacteriaceae</taxon>
        <taxon>Agrococcus</taxon>
    </lineage>
</organism>
<keyword evidence="3" id="KW-0732">Signal</keyword>
<dbReference type="PROSITE" id="PS51318">
    <property type="entry name" value="TAT"/>
    <property type="match status" value="1"/>
</dbReference>
<sequence>MPTRRLLARAAALVAATAALAGCAPGALTASPSPTASPSTTPAPTPEPEPERSLLLTTLAASNALAVVDPTAAEPVVASIEVGTAPWGVVADAAHERAFVATAEGLAVVDLATMTRTALVPFQHQPTTIGYGEYRDGGLGLAVSPDGATVYVAVHRWPDPAWLEVLDVASGAFTASVEVGVRPFDVLMDPAGAWVATVDHDTYGVTIVDTATLAARTIEVAPFGDLGFDSWEKPHYGVVTAAGTILLPFQGQVMVEVDPVSGATTSTPLTAQTHQHGAAQVRSPGDALDGATLVVGTGAFGSATQGPSLEIVSADGTDAVVPLTRLHETVATWRATDADAWSAVLAGGYTRDGWWDGLTIVDLATLEQREVPVAGRPQAVVAVALPAS</sequence>
<name>A0A1G8EQY0_9MICO</name>
<dbReference type="InterPro" id="IPR011045">
    <property type="entry name" value="N2O_reductase_N"/>
</dbReference>
<feature type="compositionally biased region" description="Low complexity" evidence="2">
    <location>
        <begin position="30"/>
        <end position="40"/>
    </location>
</feature>
<evidence type="ECO:0000256" key="2">
    <source>
        <dbReference type="SAM" id="MobiDB-lite"/>
    </source>
</evidence>
<evidence type="ECO:0008006" key="6">
    <source>
        <dbReference type="Google" id="ProtNLM"/>
    </source>
</evidence>
<dbReference type="PANTHER" id="PTHR47197">
    <property type="entry name" value="PROTEIN NIRF"/>
    <property type="match status" value="1"/>
</dbReference>
<dbReference type="OrthoDB" id="4313767at2"/>
<dbReference type="Gene3D" id="2.130.10.10">
    <property type="entry name" value="YVTN repeat-like/Quinoprotein amine dehydrogenase"/>
    <property type="match status" value="2"/>
</dbReference>
<protein>
    <recommendedName>
        <fullName evidence="6">DNA-binding beta-propeller fold protein YncE</fullName>
    </recommendedName>
</protein>
<dbReference type="AlphaFoldDB" id="A0A1G8EQY0"/>
<feature type="chain" id="PRO_5038573653" description="DNA-binding beta-propeller fold protein YncE" evidence="3">
    <location>
        <begin position="22"/>
        <end position="388"/>
    </location>
</feature>
<evidence type="ECO:0000256" key="3">
    <source>
        <dbReference type="SAM" id="SignalP"/>
    </source>
</evidence>
<dbReference type="Proteomes" id="UP000198822">
    <property type="component" value="Chromosome I"/>
</dbReference>
<dbReference type="InterPro" id="IPR006311">
    <property type="entry name" value="TAT_signal"/>
</dbReference>
<feature type="signal peptide" evidence="3">
    <location>
        <begin position="1"/>
        <end position="21"/>
    </location>
</feature>
<dbReference type="RefSeq" id="WP_092504904.1">
    <property type="nucleotide sequence ID" value="NZ_LT629695.1"/>
</dbReference>
<dbReference type="PROSITE" id="PS51257">
    <property type="entry name" value="PROKAR_LIPOPROTEIN"/>
    <property type="match status" value="1"/>
</dbReference>
<dbReference type="EMBL" id="LT629695">
    <property type="protein sequence ID" value="SDH72285.1"/>
    <property type="molecule type" value="Genomic_DNA"/>
</dbReference>
<dbReference type="PANTHER" id="PTHR47197:SF3">
    <property type="entry name" value="DIHYDRO-HEME D1 DEHYDROGENASE"/>
    <property type="match status" value="1"/>
</dbReference>
<evidence type="ECO:0000313" key="5">
    <source>
        <dbReference type="Proteomes" id="UP000198822"/>
    </source>
</evidence>
<evidence type="ECO:0000256" key="1">
    <source>
        <dbReference type="ARBA" id="ARBA00001935"/>
    </source>
</evidence>
<gene>
    <name evidence="4" type="ORF">SAMN04489720_2155</name>
</gene>